<name>A0A699HXN0_TANCI</name>
<evidence type="ECO:0000259" key="2">
    <source>
        <dbReference type="PROSITE" id="PS50158"/>
    </source>
</evidence>
<keyword evidence="1" id="KW-0862">Zinc</keyword>
<feature type="domain" description="CCHC-type" evidence="2">
    <location>
        <begin position="34"/>
        <end position="49"/>
    </location>
</feature>
<dbReference type="InterPro" id="IPR036875">
    <property type="entry name" value="Znf_CCHC_sf"/>
</dbReference>
<dbReference type="SMART" id="SM00343">
    <property type="entry name" value="ZnF_C2HC"/>
    <property type="match status" value="1"/>
</dbReference>
<dbReference type="Gene3D" id="4.10.60.10">
    <property type="entry name" value="Zinc finger, CCHC-type"/>
    <property type="match status" value="1"/>
</dbReference>
<dbReference type="SUPFAM" id="SSF57756">
    <property type="entry name" value="Retrovirus zinc finger-like domains"/>
    <property type="match status" value="1"/>
</dbReference>
<dbReference type="InterPro" id="IPR001878">
    <property type="entry name" value="Znf_CCHC"/>
</dbReference>
<reference evidence="3" key="1">
    <citation type="journal article" date="2019" name="Sci. Rep.">
        <title>Draft genome of Tanacetum cinerariifolium, the natural source of mosquito coil.</title>
        <authorList>
            <person name="Yamashiro T."/>
            <person name="Shiraishi A."/>
            <person name="Satake H."/>
            <person name="Nakayama K."/>
        </authorList>
    </citation>
    <scope>NUCLEOTIDE SEQUENCE</scope>
</reference>
<gene>
    <name evidence="3" type="ORF">Tci_460239</name>
</gene>
<evidence type="ECO:0000256" key="1">
    <source>
        <dbReference type="PROSITE-ProRule" id="PRU00047"/>
    </source>
</evidence>
<dbReference type="AlphaFoldDB" id="A0A699HXN0"/>
<evidence type="ECO:0000313" key="3">
    <source>
        <dbReference type="EMBL" id="GEY88265.1"/>
    </source>
</evidence>
<dbReference type="GO" id="GO:0003676">
    <property type="term" value="F:nucleic acid binding"/>
    <property type="evidence" value="ECO:0007669"/>
    <property type="project" value="InterPro"/>
</dbReference>
<keyword evidence="1" id="KW-0479">Metal-binding</keyword>
<dbReference type="PROSITE" id="PS50158">
    <property type="entry name" value="ZF_CCHC"/>
    <property type="match status" value="1"/>
</dbReference>
<proteinExistence type="predicted"/>
<keyword evidence="1" id="KW-0863">Zinc-finger</keyword>
<organism evidence="3">
    <name type="scientific">Tanacetum cinerariifolium</name>
    <name type="common">Dalmatian daisy</name>
    <name type="synonym">Chrysanthemum cinerariifolium</name>
    <dbReference type="NCBI Taxonomy" id="118510"/>
    <lineage>
        <taxon>Eukaryota</taxon>
        <taxon>Viridiplantae</taxon>
        <taxon>Streptophyta</taxon>
        <taxon>Embryophyta</taxon>
        <taxon>Tracheophyta</taxon>
        <taxon>Spermatophyta</taxon>
        <taxon>Magnoliopsida</taxon>
        <taxon>eudicotyledons</taxon>
        <taxon>Gunneridae</taxon>
        <taxon>Pentapetalae</taxon>
        <taxon>asterids</taxon>
        <taxon>campanulids</taxon>
        <taxon>Asterales</taxon>
        <taxon>Asteraceae</taxon>
        <taxon>Asteroideae</taxon>
        <taxon>Anthemideae</taxon>
        <taxon>Anthemidinae</taxon>
        <taxon>Tanacetum</taxon>
    </lineage>
</organism>
<sequence>MAMLTIRARRFIKRTGRNLDINGQKISFDRSKVKCFNCHKNEHFARECRAPKNQENRGREYGRKTMPVENPTENALIAQDGFRGYDWSYQAEEEHPTNYALMALTSSRSSSSLDYETVESKVESVDVKNKGVYITVKTKPIKKNNFSPPIIEDWNFDDKSEVEFEPKVEVKTVRPCIEKIKFVKTAKKNKEGRNT</sequence>
<comment type="caution">
    <text evidence="3">The sequence shown here is derived from an EMBL/GenBank/DDBJ whole genome shotgun (WGS) entry which is preliminary data.</text>
</comment>
<dbReference type="GO" id="GO:0008270">
    <property type="term" value="F:zinc ion binding"/>
    <property type="evidence" value="ECO:0007669"/>
    <property type="project" value="UniProtKB-KW"/>
</dbReference>
<protein>
    <recommendedName>
        <fullName evidence="2">CCHC-type domain-containing protein</fullName>
    </recommendedName>
</protein>
<accession>A0A699HXN0</accession>
<dbReference type="EMBL" id="BKCJ010218871">
    <property type="protein sequence ID" value="GEY88265.1"/>
    <property type="molecule type" value="Genomic_DNA"/>
</dbReference>